<comment type="caution">
    <text evidence="2">The sequence shown here is derived from an EMBL/GenBank/DDBJ whole genome shotgun (WGS) entry which is preliminary data.</text>
</comment>
<dbReference type="Pfam" id="PF19780">
    <property type="entry name" value="DUF6265"/>
    <property type="match status" value="1"/>
</dbReference>
<keyword evidence="3" id="KW-1185">Reference proteome</keyword>
<dbReference type="InterPro" id="IPR046232">
    <property type="entry name" value="DUF6265"/>
</dbReference>
<proteinExistence type="predicted"/>
<accession>A1ZE35</accession>
<dbReference type="RefSeq" id="WP_002693918.1">
    <property type="nucleotide sequence ID" value="NZ_AAWS01000003.1"/>
</dbReference>
<reference evidence="2 3" key="1">
    <citation type="submission" date="2007-01" db="EMBL/GenBank/DDBJ databases">
        <authorList>
            <person name="Haygood M."/>
            <person name="Podell S."/>
            <person name="Anderson C."/>
            <person name="Hopkinson B."/>
            <person name="Roe K."/>
            <person name="Barbeau K."/>
            <person name="Gaasterland T."/>
            <person name="Ferriera S."/>
            <person name="Johnson J."/>
            <person name="Kravitz S."/>
            <person name="Beeson K."/>
            <person name="Sutton G."/>
            <person name="Rogers Y.-H."/>
            <person name="Friedman R."/>
            <person name="Frazier M."/>
            <person name="Venter J.C."/>
        </authorList>
    </citation>
    <scope>NUCLEOTIDE SEQUENCE [LARGE SCALE GENOMIC DNA]</scope>
    <source>
        <strain evidence="2 3">ATCC 23134</strain>
    </source>
</reference>
<protein>
    <recommendedName>
        <fullName evidence="1">DUF6265 domain-containing protein</fullName>
    </recommendedName>
</protein>
<evidence type="ECO:0000313" key="3">
    <source>
        <dbReference type="Proteomes" id="UP000004095"/>
    </source>
</evidence>
<evidence type="ECO:0000313" key="2">
    <source>
        <dbReference type="EMBL" id="EAY31343.1"/>
    </source>
</evidence>
<dbReference type="OrthoDB" id="5382295at2"/>
<sequence length="161" mass="18828">MRWISQWLATGCLVFITLSFGYGQMLNKLPTDKFFNQIVGTWKLNNRPVLEQWTQATSGSFQARVLDLSKGDSTFTETIRVIKDKGQVCFVAKVLEQNDGKPIKFRLAKKRKKKVIFINEKHDFPQKIEYRLKNTQTLQVQISGVVRKKVRKITFVYQRIK</sequence>
<feature type="domain" description="DUF6265" evidence="1">
    <location>
        <begin position="40"/>
        <end position="143"/>
    </location>
</feature>
<name>A1ZE35_MICM2</name>
<evidence type="ECO:0000259" key="1">
    <source>
        <dbReference type="Pfam" id="PF19780"/>
    </source>
</evidence>
<dbReference type="Proteomes" id="UP000004095">
    <property type="component" value="Unassembled WGS sequence"/>
</dbReference>
<organism evidence="2 3">
    <name type="scientific">Microscilla marina ATCC 23134</name>
    <dbReference type="NCBI Taxonomy" id="313606"/>
    <lineage>
        <taxon>Bacteria</taxon>
        <taxon>Pseudomonadati</taxon>
        <taxon>Bacteroidota</taxon>
        <taxon>Cytophagia</taxon>
        <taxon>Cytophagales</taxon>
        <taxon>Microscillaceae</taxon>
        <taxon>Microscilla</taxon>
    </lineage>
</organism>
<dbReference type="EMBL" id="AAWS01000003">
    <property type="protein sequence ID" value="EAY31343.1"/>
    <property type="molecule type" value="Genomic_DNA"/>
</dbReference>
<gene>
    <name evidence="2" type="ORF">M23134_04176</name>
</gene>
<dbReference type="AlphaFoldDB" id="A1ZE35"/>